<evidence type="ECO:0000259" key="4">
    <source>
        <dbReference type="SMART" id="SM00829"/>
    </source>
</evidence>
<dbReference type="Pfam" id="PF08240">
    <property type="entry name" value="ADH_N"/>
    <property type="match status" value="1"/>
</dbReference>
<dbReference type="GO" id="GO:0016651">
    <property type="term" value="F:oxidoreductase activity, acting on NAD(P)H"/>
    <property type="evidence" value="ECO:0007669"/>
    <property type="project" value="InterPro"/>
</dbReference>
<accession>A0AAN6YIV3</accession>
<dbReference type="InterPro" id="IPR047122">
    <property type="entry name" value="Trans-enoyl_RdTase-like"/>
</dbReference>
<evidence type="ECO:0000313" key="6">
    <source>
        <dbReference type="Proteomes" id="UP001301769"/>
    </source>
</evidence>
<keyword evidence="2" id="KW-0521">NADP</keyword>
<dbReference type="InterPro" id="IPR036291">
    <property type="entry name" value="NAD(P)-bd_dom_sf"/>
</dbReference>
<reference evidence="5" key="2">
    <citation type="submission" date="2023-05" db="EMBL/GenBank/DDBJ databases">
        <authorList>
            <consortium name="Lawrence Berkeley National Laboratory"/>
            <person name="Steindorff A."/>
            <person name="Hensen N."/>
            <person name="Bonometti L."/>
            <person name="Westerberg I."/>
            <person name="Brannstrom I.O."/>
            <person name="Guillou S."/>
            <person name="Cros-Aarteil S."/>
            <person name="Calhoun S."/>
            <person name="Haridas S."/>
            <person name="Kuo A."/>
            <person name="Mondo S."/>
            <person name="Pangilinan J."/>
            <person name="Riley R."/>
            <person name="Labutti K."/>
            <person name="Andreopoulos B."/>
            <person name="Lipzen A."/>
            <person name="Chen C."/>
            <person name="Yanf M."/>
            <person name="Daum C."/>
            <person name="Ng V."/>
            <person name="Clum A."/>
            <person name="Ohm R."/>
            <person name="Martin F."/>
            <person name="Silar P."/>
            <person name="Natvig D."/>
            <person name="Lalanne C."/>
            <person name="Gautier V."/>
            <person name="Ament-Velasquez S.L."/>
            <person name="Kruys A."/>
            <person name="Hutchinson M.I."/>
            <person name="Powell A.J."/>
            <person name="Barry K."/>
            <person name="Miller A.N."/>
            <person name="Grigoriev I.V."/>
            <person name="Debuchy R."/>
            <person name="Gladieux P."/>
            <person name="Thoren M.H."/>
            <person name="Johannesson H."/>
        </authorList>
    </citation>
    <scope>NUCLEOTIDE SEQUENCE</scope>
    <source>
        <strain evidence="5">PSN293</strain>
    </source>
</reference>
<dbReference type="PANTHER" id="PTHR45348:SF6">
    <property type="entry name" value="TRANS-ENOYL REDUCTASE APDC"/>
    <property type="match status" value="1"/>
</dbReference>
<feature type="domain" description="Enoyl reductase (ER)" evidence="4">
    <location>
        <begin position="15"/>
        <end position="361"/>
    </location>
</feature>
<dbReference type="InterPro" id="IPR013154">
    <property type="entry name" value="ADH-like_N"/>
</dbReference>
<evidence type="ECO:0000256" key="1">
    <source>
        <dbReference type="ARBA" id="ARBA00008072"/>
    </source>
</evidence>
<dbReference type="InterPro" id="IPR020843">
    <property type="entry name" value="ER"/>
</dbReference>
<comment type="similarity">
    <text evidence="1">Belongs to the zinc-containing alcohol dehydrogenase family.</text>
</comment>
<keyword evidence="3" id="KW-0560">Oxidoreductase</keyword>
<name>A0AAN6YIV3_9PEZI</name>
<proteinExistence type="inferred from homology"/>
<evidence type="ECO:0000313" key="5">
    <source>
        <dbReference type="EMBL" id="KAK4217472.1"/>
    </source>
</evidence>
<dbReference type="SUPFAM" id="SSF50129">
    <property type="entry name" value="GroES-like"/>
    <property type="match status" value="1"/>
</dbReference>
<dbReference type="PANTHER" id="PTHR45348">
    <property type="entry name" value="HYPOTHETICAL OXIDOREDUCTASE (EUROFUNG)"/>
    <property type="match status" value="1"/>
</dbReference>
<evidence type="ECO:0000256" key="3">
    <source>
        <dbReference type="ARBA" id="ARBA00023002"/>
    </source>
</evidence>
<keyword evidence="6" id="KW-1185">Reference proteome</keyword>
<dbReference type="Gene3D" id="3.90.180.10">
    <property type="entry name" value="Medium-chain alcohol dehydrogenases, catalytic domain"/>
    <property type="match status" value="1"/>
</dbReference>
<dbReference type="Gene3D" id="3.40.50.720">
    <property type="entry name" value="NAD(P)-binding Rossmann-like Domain"/>
    <property type="match status" value="1"/>
</dbReference>
<organism evidence="5 6">
    <name type="scientific">Rhypophila decipiens</name>
    <dbReference type="NCBI Taxonomy" id="261697"/>
    <lineage>
        <taxon>Eukaryota</taxon>
        <taxon>Fungi</taxon>
        <taxon>Dikarya</taxon>
        <taxon>Ascomycota</taxon>
        <taxon>Pezizomycotina</taxon>
        <taxon>Sordariomycetes</taxon>
        <taxon>Sordariomycetidae</taxon>
        <taxon>Sordariales</taxon>
        <taxon>Naviculisporaceae</taxon>
        <taxon>Rhypophila</taxon>
    </lineage>
</organism>
<dbReference type="CDD" id="cd08249">
    <property type="entry name" value="enoyl_reductase_like"/>
    <property type="match status" value="1"/>
</dbReference>
<dbReference type="AlphaFoldDB" id="A0AAN6YIV3"/>
<evidence type="ECO:0000256" key="2">
    <source>
        <dbReference type="ARBA" id="ARBA00022857"/>
    </source>
</evidence>
<dbReference type="EMBL" id="MU858059">
    <property type="protein sequence ID" value="KAK4217472.1"/>
    <property type="molecule type" value="Genomic_DNA"/>
</dbReference>
<gene>
    <name evidence="5" type="ORF">QBC37DRAFT_414582</name>
</gene>
<dbReference type="Pfam" id="PF00107">
    <property type="entry name" value="ADH_zinc_N"/>
    <property type="match status" value="1"/>
</dbReference>
<dbReference type="Proteomes" id="UP001301769">
    <property type="component" value="Unassembled WGS sequence"/>
</dbReference>
<reference evidence="5" key="1">
    <citation type="journal article" date="2023" name="Mol. Phylogenet. Evol.">
        <title>Genome-scale phylogeny and comparative genomics of the fungal order Sordariales.</title>
        <authorList>
            <person name="Hensen N."/>
            <person name="Bonometti L."/>
            <person name="Westerberg I."/>
            <person name="Brannstrom I.O."/>
            <person name="Guillou S."/>
            <person name="Cros-Aarteil S."/>
            <person name="Calhoun S."/>
            <person name="Haridas S."/>
            <person name="Kuo A."/>
            <person name="Mondo S."/>
            <person name="Pangilinan J."/>
            <person name="Riley R."/>
            <person name="LaButti K."/>
            <person name="Andreopoulos B."/>
            <person name="Lipzen A."/>
            <person name="Chen C."/>
            <person name="Yan M."/>
            <person name="Daum C."/>
            <person name="Ng V."/>
            <person name="Clum A."/>
            <person name="Steindorff A."/>
            <person name="Ohm R.A."/>
            <person name="Martin F."/>
            <person name="Silar P."/>
            <person name="Natvig D.O."/>
            <person name="Lalanne C."/>
            <person name="Gautier V."/>
            <person name="Ament-Velasquez S.L."/>
            <person name="Kruys A."/>
            <person name="Hutchinson M.I."/>
            <person name="Powell A.J."/>
            <person name="Barry K."/>
            <person name="Miller A.N."/>
            <person name="Grigoriev I.V."/>
            <person name="Debuchy R."/>
            <person name="Gladieux P."/>
            <person name="Hiltunen Thoren M."/>
            <person name="Johannesson H."/>
        </authorList>
    </citation>
    <scope>NUCLEOTIDE SEQUENCE</scope>
    <source>
        <strain evidence="5">PSN293</strain>
    </source>
</reference>
<protein>
    <submittedName>
        <fullName evidence="5">Enoyl reductase LovC</fullName>
    </submittedName>
</protein>
<dbReference type="InterPro" id="IPR013149">
    <property type="entry name" value="ADH-like_C"/>
</dbReference>
<sequence>MAIRTRQALLSSPGGQLELVSHAQVPAPGPGMLLCRTAAVGLNPADAKSGDYTLSSGSVSGFDFAGEVVEVGPGVIRFRAGDRVAGFAYGYNPDDKYMGAFADMVLAAEDFALRIPPEWSFEQGATLGVVVATAGLAISTYLDIPLPFPDAKDDLDANHSGANPDLSEYVLVSGGATATGMIAIQLLRLSGFQPVATCSPSSMELVRSLGAVATFDYRSPTCAADVKTFTGDSLQRALDCVTSAETMSMCYAAISSSTGGRYVALDPVSLHVKYTRRDVSADWVLALSMFGTPVKLAGVYGRPASPALRELAAKVFSMAEGLIARGALREPIFQVREGGLGAVEMGIEELRRGGTHGKLVYPLADFRYPGSSSR</sequence>
<dbReference type="SMART" id="SM00829">
    <property type="entry name" value="PKS_ER"/>
    <property type="match status" value="1"/>
</dbReference>
<comment type="caution">
    <text evidence="5">The sequence shown here is derived from an EMBL/GenBank/DDBJ whole genome shotgun (WGS) entry which is preliminary data.</text>
</comment>
<dbReference type="SUPFAM" id="SSF51735">
    <property type="entry name" value="NAD(P)-binding Rossmann-fold domains"/>
    <property type="match status" value="1"/>
</dbReference>
<dbReference type="InterPro" id="IPR011032">
    <property type="entry name" value="GroES-like_sf"/>
</dbReference>